<evidence type="ECO:0000256" key="1">
    <source>
        <dbReference type="ARBA" id="ARBA00022555"/>
    </source>
</evidence>
<evidence type="ECO:0008006" key="6">
    <source>
        <dbReference type="Google" id="ProtNLM"/>
    </source>
</evidence>
<protein>
    <recommendedName>
        <fullName evidence="6">Peptidyl-tRNA hydrolase</fullName>
    </recommendedName>
</protein>
<organism evidence="4 5">
    <name type="scientific">Candidatus Adlerbacteria bacterium RIFCSPLOWO2_01_FULL_51_16</name>
    <dbReference type="NCBI Taxonomy" id="1797243"/>
    <lineage>
        <taxon>Bacteria</taxon>
        <taxon>Candidatus Adleribacteriota</taxon>
    </lineage>
</organism>
<dbReference type="PANTHER" id="PTHR17224">
    <property type="entry name" value="PEPTIDYL-TRNA HYDROLASE"/>
    <property type="match status" value="1"/>
</dbReference>
<evidence type="ECO:0000256" key="2">
    <source>
        <dbReference type="ARBA" id="ARBA00022801"/>
    </source>
</evidence>
<dbReference type="PANTHER" id="PTHR17224:SF1">
    <property type="entry name" value="PEPTIDYL-TRNA HYDROLASE"/>
    <property type="match status" value="1"/>
</dbReference>
<accession>A0A1F4XGE0</accession>
<comment type="caution">
    <text evidence="4">The sequence shown here is derived from an EMBL/GenBank/DDBJ whole genome shotgun (WGS) entry which is preliminary data.</text>
</comment>
<dbReference type="NCBIfam" id="TIGR00447">
    <property type="entry name" value="pth"/>
    <property type="match status" value="1"/>
</dbReference>
<reference evidence="4 5" key="1">
    <citation type="journal article" date="2016" name="Nat. Commun.">
        <title>Thousands of microbial genomes shed light on interconnected biogeochemical processes in an aquifer system.</title>
        <authorList>
            <person name="Anantharaman K."/>
            <person name="Brown C.T."/>
            <person name="Hug L.A."/>
            <person name="Sharon I."/>
            <person name="Castelle C.J."/>
            <person name="Probst A.J."/>
            <person name="Thomas B.C."/>
            <person name="Singh A."/>
            <person name="Wilkins M.J."/>
            <person name="Karaoz U."/>
            <person name="Brodie E.L."/>
            <person name="Williams K.H."/>
            <person name="Hubbard S.S."/>
            <person name="Banfield J.F."/>
        </authorList>
    </citation>
    <scope>NUCLEOTIDE SEQUENCE [LARGE SCALE GENOMIC DNA]</scope>
</reference>
<dbReference type="SUPFAM" id="SSF53178">
    <property type="entry name" value="Peptidyl-tRNA hydrolase-like"/>
    <property type="match status" value="1"/>
</dbReference>
<proteinExistence type="predicted"/>
<dbReference type="CDD" id="cd00462">
    <property type="entry name" value="PTH"/>
    <property type="match status" value="1"/>
</dbReference>
<dbReference type="InterPro" id="IPR001328">
    <property type="entry name" value="Pept_tRNA_hydro"/>
</dbReference>
<evidence type="ECO:0000313" key="4">
    <source>
        <dbReference type="EMBL" id="OGC80775.1"/>
    </source>
</evidence>
<dbReference type="Pfam" id="PF01195">
    <property type="entry name" value="Pept_tRNA_hydro"/>
    <property type="match status" value="1"/>
</dbReference>
<dbReference type="GO" id="GO:0004045">
    <property type="term" value="F:peptidyl-tRNA hydrolase activity"/>
    <property type="evidence" value="ECO:0007669"/>
    <property type="project" value="InterPro"/>
</dbReference>
<keyword evidence="3" id="KW-0694">RNA-binding</keyword>
<gene>
    <name evidence="4" type="ORF">A2943_02755</name>
</gene>
<evidence type="ECO:0000313" key="5">
    <source>
        <dbReference type="Proteomes" id="UP000176185"/>
    </source>
</evidence>
<dbReference type="AlphaFoldDB" id="A0A1F4XGE0"/>
<evidence type="ECO:0000256" key="3">
    <source>
        <dbReference type="ARBA" id="ARBA00022884"/>
    </source>
</evidence>
<sequence>MQWILVGLGNPGEEYTGSRHNVGREFLLALEGKIGKRAKMLTPDSYMNNSGAAVKKLVPSLKAAKQLVVLHDELDMPLGAVKISFGSGSGGHRGVDSIIKALKTKDFIRIRIGISPATPSGKLKKPDQEKIIDFVLGKFKPSEQAKLKNAKKIVGDALELLLADGLAAAMNTINSRA</sequence>
<dbReference type="Proteomes" id="UP000176185">
    <property type="component" value="Unassembled WGS sequence"/>
</dbReference>
<dbReference type="STRING" id="1797243.A2943_02755"/>
<dbReference type="Gene3D" id="3.40.50.1470">
    <property type="entry name" value="Peptidyl-tRNA hydrolase"/>
    <property type="match status" value="1"/>
</dbReference>
<dbReference type="GO" id="GO:0000049">
    <property type="term" value="F:tRNA binding"/>
    <property type="evidence" value="ECO:0007669"/>
    <property type="project" value="UniProtKB-KW"/>
</dbReference>
<dbReference type="EMBL" id="MEWX01000014">
    <property type="protein sequence ID" value="OGC80775.1"/>
    <property type="molecule type" value="Genomic_DNA"/>
</dbReference>
<keyword evidence="2" id="KW-0378">Hydrolase</keyword>
<name>A0A1F4XGE0_9BACT</name>
<dbReference type="InterPro" id="IPR036416">
    <property type="entry name" value="Pept_tRNA_hydro_sf"/>
</dbReference>
<keyword evidence="1" id="KW-0820">tRNA-binding</keyword>